<evidence type="ECO:0000256" key="1">
    <source>
        <dbReference type="ARBA" id="ARBA00023015"/>
    </source>
</evidence>
<sequence>MQFSCDNCASSSLCLPAGLSQEEMSELESAVTRQKVIEKGDILFRQGQPFKHLIALRSGSCKAYSTGGAGHDQVRGFFFPGDLLGLEAIHSNQYQYTVTALDTCSLCMLDYSRLLQLSSRLPELNKQLLMTMSREMIPQTSIHLSSHADERLASFLMSLSYRMRLRGFSSRTLHLNMTRQDIANHLGLTLETVSRTFKKLEVAGLIEAIRRQVVILDLRQLQVKACAVKKTTA</sequence>
<dbReference type="CDD" id="cd00092">
    <property type="entry name" value="HTH_CRP"/>
    <property type="match status" value="1"/>
</dbReference>
<dbReference type="InterPro" id="IPR036390">
    <property type="entry name" value="WH_DNA-bd_sf"/>
</dbReference>
<dbReference type="Proteomes" id="UP000029558">
    <property type="component" value="Chromosome"/>
</dbReference>
<organism evidence="4 5">
    <name type="scientific">Piscirickettsia salmonis</name>
    <dbReference type="NCBI Taxonomy" id="1238"/>
    <lineage>
        <taxon>Bacteria</taxon>
        <taxon>Pseudomonadati</taxon>
        <taxon>Pseudomonadota</taxon>
        <taxon>Gammaproteobacteria</taxon>
        <taxon>Thiotrichales</taxon>
        <taxon>Piscirickettsiaceae</taxon>
        <taxon>Piscirickettsia</taxon>
    </lineage>
</organism>
<dbReference type="OrthoDB" id="7643467at2"/>
<gene>
    <name evidence="4" type="ORF">KU39_2101</name>
</gene>
<dbReference type="InterPro" id="IPR012318">
    <property type="entry name" value="HTH_CRP"/>
</dbReference>
<dbReference type="FunFam" id="1.10.10.10:FF:000028">
    <property type="entry name" value="Fumarate/nitrate reduction transcriptional regulator Fnr"/>
    <property type="match status" value="1"/>
</dbReference>
<dbReference type="PROSITE" id="PS50042">
    <property type="entry name" value="CNMP_BINDING_3"/>
    <property type="match status" value="1"/>
</dbReference>
<evidence type="ECO:0000313" key="5">
    <source>
        <dbReference type="Proteomes" id="UP000029558"/>
    </source>
</evidence>
<dbReference type="Pfam" id="PF00027">
    <property type="entry name" value="cNMP_binding"/>
    <property type="match status" value="1"/>
</dbReference>
<dbReference type="SUPFAM" id="SSF51206">
    <property type="entry name" value="cAMP-binding domain-like"/>
    <property type="match status" value="1"/>
</dbReference>
<dbReference type="InterPro" id="IPR018490">
    <property type="entry name" value="cNMP-bd_dom_sf"/>
</dbReference>
<dbReference type="InterPro" id="IPR000595">
    <property type="entry name" value="cNMP-bd_dom"/>
</dbReference>
<dbReference type="Gene3D" id="1.10.10.10">
    <property type="entry name" value="Winged helix-like DNA-binding domain superfamily/Winged helix DNA-binding domain"/>
    <property type="match status" value="1"/>
</dbReference>
<dbReference type="EMBL" id="CP012508">
    <property type="protein sequence ID" value="ALB23281.1"/>
    <property type="molecule type" value="Genomic_DNA"/>
</dbReference>
<proteinExistence type="predicted"/>
<keyword evidence="2" id="KW-0238">DNA-binding</keyword>
<dbReference type="GO" id="GO:0005829">
    <property type="term" value="C:cytosol"/>
    <property type="evidence" value="ECO:0007669"/>
    <property type="project" value="TreeGrafter"/>
</dbReference>
<dbReference type="InterPro" id="IPR036388">
    <property type="entry name" value="WH-like_DNA-bd_sf"/>
</dbReference>
<evidence type="ECO:0000313" key="4">
    <source>
        <dbReference type="EMBL" id="ALB23281.1"/>
    </source>
</evidence>
<evidence type="ECO:0000256" key="2">
    <source>
        <dbReference type="ARBA" id="ARBA00023125"/>
    </source>
</evidence>
<dbReference type="RefSeq" id="WP_017376289.1">
    <property type="nucleotide sequence ID" value="NZ_CP012508.1"/>
</dbReference>
<keyword evidence="3" id="KW-0804">Transcription</keyword>
<dbReference type="AlphaFoldDB" id="A0A1L6TD07"/>
<dbReference type="PROSITE" id="PS51063">
    <property type="entry name" value="HTH_CRP_2"/>
    <property type="match status" value="1"/>
</dbReference>
<dbReference type="SMART" id="SM00419">
    <property type="entry name" value="HTH_CRP"/>
    <property type="match status" value="1"/>
</dbReference>
<dbReference type="CDD" id="cd00038">
    <property type="entry name" value="CAP_ED"/>
    <property type="match status" value="1"/>
</dbReference>
<dbReference type="SUPFAM" id="SSF46785">
    <property type="entry name" value="Winged helix' DNA-binding domain"/>
    <property type="match status" value="1"/>
</dbReference>
<dbReference type="PRINTS" id="PR00034">
    <property type="entry name" value="HTHCRP"/>
</dbReference>
<dbReference type="Gene3D" id="2.60.120.10">
    <property type="entry name" value="Jelly Rolls"/>
    <property type="match status" value="1"/>
</dbReference>
<keyword evidence="1" id="KW-0805">Transcription regulation</keyword>
<dbReference type="PANTHER" id="PTHR24567:SF75">
    <property type="entry name" value="FUMARATE AND NITRATE REDUCTION REGULATORY PROTEIN"/>
    <property type="match status" value="1"/>
</dbReference>
<dbReference type="InterPro" id="IPR050397">
    <property type="entry name" value="Env_Response_Regulators"/>
</dbReference>
<dbReference type="GO" id="GO:0003677">
    <property type="term" value="F:DNA binding"/>
    <property type="evidence" value="ECO:0007669"/>
    <property type="project" value="UniProtKB-KW"/>
</dbReference>
<dbReference type="SMART" id="SM00100">
    <property type="entry name" value="cNMP"/>
    <property type="match status" value="1"/>
</dbReference>
<dbReference type="InterPro" id="IPR014710">
    <property type="entry name" value="RmlC-like_jellyroll"/>
</dbReference>
<dbReference type="PANTHER" id="PTHR24567">
    <property type="entry name" value="CRP FAMILY TRANSCRIPTIONAL REGULATORY PROTEIN"/>
    <property type="match status" value="1"/>
</dbReference>
<dbReference type="GO" id="GO:0003700">
    <property type="term" value="F:DNA-binding transcription factor activity"/>
    <property type="evidence" value="ECO:0007669"/>
    <property type="project" value="TreeGrafter"/>
</dbReference>
<name>A0A1L6TD07_PISSA</name>
<evidence type="ECO:0000256" key="3">
    <source>
        <dbReference type="ARBA" id="ARBA00023163"/>
    </source>
</evidence>
<reference evidence="4 5" key="1">
    <citation type="journal article" date="2014" name="Genome Announc.">
        <title>Comparative Genome Analysis of Two Isolates of the Fish Pathogen Piscirickettsia salmonis from Different Hosts Reveals Major Differences in Virulence-Associated Secretion Systems.</title>
        <authorList>
            <person name="Bohle H."/>
            <person name="Henriquez P."/>
            <person name="Grothusen H."/>
            <person name="Navas E."/>
            <person name="Sandoval A."/>
            <person name="Bustamante F."/>
            <person name="Bustos P."/>
            <person name="Mancilla M."/>
        </authorList>
    </citation>
    <scope>NUCLEOTIDE SEQUENCE [LARGE SCALE GENOMIC DNA]</scope>
    <source>
        <strain evidence="5">B1-32597</strain>
    </source>
</reference>
<accession>A0A1L6TD07</accession>
<protein>
    <submittedName>
        <fullName evidence="4">Bacterial regulatory s, crp family protein</fullName>
    </submittedName>
</protein>
<dbReference type="Pfam" id="PF13545">
    <property type="entry name" value="HTH_Crp_2"/>
    <property type="match status" value="1"/>
</dbReference>